<proteinExistence type="predicted"/>
<name>A0A0F9QG90_9ZZZZ</name>
<organism evidence="1">
    <name type="scientific">marine sediment metagenome</name>
    <dbReference type="NCBI Taxonomy" id="412755"/>
    <lineage>
        <taxon>unclassified sequences</taxon>
        <taxon>metagenomes</taxon>
        <taxon>ecological metagenomes</taxon>
    </lineage>
</organism>
<dbReference type="AlphaFoldDB" id="A0A0F9QG90"/>
<dbReference type="EMBL" id="LAZR01001641">
    <property type="protein sequence ID" value="KKN41549.1"/>
    <property type="molecule type" value="Genomic_DNA"/>
</dbReference>
<dbReference type="PROSITE" id="PS51257">
    <property type="entry name" value="PROKAR_LIPOPROTEIN"/>
    <property type="match status" value="1"/>
</dbReference>
<accession>A0A0F9QG90</accession>
<sequence>MKTMLRHKIGIGLLILGHVVCMTIFAIGLTGCSLNEDLVVEQFCSYYPEVCQYIDFE</sequence>
<protein>
    <submittedName>
        <fullName evidence="1">Uncharacterized protein</fullName>
    </submittedName>
</protein>
<evidence type="ECO:0000313" key="1">
    <source>
        <dbReference type="EMBL" id="KKN41549.1"/>
    </source>
</evidence>
<gene>
    <name evidence="1" type="ORF">LCGC14_0722050</name>
</gene>
<comment type="caution">
    <text evidence="1">The sequence shown here is derived from an EMBL/GenBank/DDBJ whole genome shotgun (WGS) entry which is preliminary data.</text>
</comment>
<reference evidence="1" key="1">
    <citation type="journal article" date="2015" name="Nature">
        <title>Complex archaea that bridge the gap between prokaryotes and eukaryotes.</title>
        <authorList>
            <person name="Spang A."/>
            <person name="Saw J.H."/>
            <person name="Jorgensen S.L."/>
            <person name="Zaremba-Niedzwiedzka K."/>
            <person name="Martijn J."/>
            <person name="Lind A.E."/>
            <person name="van Eijk R."/>
            <person name="Schleper C."/>
            <person name="Guy L."/>
            <person name="Ettema T.J."/>
        </authorList>
    </citation>
    <scope>NUCLEOTIDE SEQUENCE</scope>
</reference>